<keyword evidence="2" id="KW-0808">Transferase</keyword>
<reference evidence="3" key="1">
    <citation type="submission" date="2016-10" db="EMBL/GenBank/DDBJ databases">
        <authorList>
            <person name="Varghese N."/>
            <person name="Submissions S."/>
        </authorList>
    </citation>
    <scope>NUCLEOTIDE SEQUENCE [LARGE SCALE GENOMIC DNA]</scope>
    <source>
        <strain evidence="3">DSM 20632</strain>
    </source>
</reference>
<sequence length="447" mass="49464">MSLPVHSHRDALTTMADGTIKQLNPFSGTEVWTVPGRGNRPLAHPVADPRPLTPGDLTHACAFCEATPLATPPEKSRMVRDGAAWRIERGLLPHELGASRAEFRRVPNLFEIVSYDYWVKNYGFEMSADQRDHMEAYLADPAGRAHVLDIARKRLRASGRGADVAAVADMADEELLALAPSYFAGGHDVIIARRHYVDGADNTSQLASSGTLTPEEHYGFIALTIDAMLDLYDRNRYAPYVVVFQNWLSAAGASFDHLHKQLVAIDERGVQSEVEIAKLRQNLNLYNEWGVNYAFYNNLVIAENDHAILIAGIGHRYPTMTIYSKAASPEPWNMSDDEVRGFSDLLHAAHAATGPGVACNEEWHHKPVDVDVPMPLRVNLKWRVSTLAGFEGGTKIYVNTLSPHDIRDRTVTALYALRDAGSIAPGIRIATECLPSRNVLRYNPRLG</sequence>
<dbReference type="EMBL" id="LT629700">
    <property type="protein sequence ID" value="SDL81066.1"/>
    <property type="molecule type" value="Genomic_DNA"/>
</dbReference>
<gene>
    <name evidence="2" type="ORF">SAMN04488535_0855</name>
</gene>
<dbReference type="SUPFAM" id="SSF54197">
    <property type="entry name" value="HIT-like"/>
    <property type="match status" value="1"/>
</dbReference>
<dbReference type="GO" id="GO:0016779">
    <property type="term" value="F:nucleotidyltransferase activity"/>
    <property type="evidence" value="ECO:0007669"/>
    <property type="project" value="UniProtKB-KW"/>
</dbReference>
<feature type="domain" description="DUF4921" evidence="1">
    <location>
        <begin position="15"/>
        <end position="442"/>
    </location>
</feature>
<dbReference type="RefSeq" id="WP_092152154.1">
    <property type="nucleotide sequence ID" value="NZ_LT629700.1"/>
</dbReference>
<evidence type="ECO:0000313" key="2">
    <source>
        <dbReference type="EMBL" id="SDL81066.1"/>
    </source>
</evidence>
<keyword evidence="2" id="KW-0548">Nucleotidyltransferase</keyword>
<protein>
    <submittedName>
        <fullName evidence="2">Galactose-1-phosphate uridylyltransferase</fullName>
    </submittedName>
</protein>
<dbReference type="Gene3D" id="3.30.428.10">
    <property type="entry name" value="HIT-like"/>
    <property type="match status" value="1"/>
</dbReference>
<proteinExistence type="predicted"/>
<dbReference type="OrthoDB" id="9762211at2"/>
<organism evidence="2 3">
    <name type="scientific">Corynebacterium mycetoides</name>
    <dbReference type="NCBI Taxonomy" id="38302"/>
    <lineage>
        <taxon>Bacteria</taxon>
        <taxon>Bacillati</taxon>
        <taxon>Actinomycetota</taxon>
        <taxon>Actinomycetes</taxon>
        <taxon>Mycobacteriales</taxon>
        <taxon>Corynebacteriaceae</taxon>
        <taxon>Corynebacterium</taxon>
    </lineage>
</organism>
<dbReference type="STRING" id="38302.SAMN04488535_0855"/>
<name>A0A1G9N3C3_9CORY</name>
<dbReference type="Proteomes" id="UP000199350">
    <property type="component" value="Chromosome I"/>
</dbReference>
<evidence type="ECO:0000259" key="1">
    <source>
        <dbReference type="Pfam" id="PF16268"/>
    </source>
</evidence>
<accession>A0A1G9N3C3</accession>
<dbReference type="AlphaFoldDB" id="A0A1G9N3C3"/>
<keyword evidence="3" id="KW-1185">Reference proteome</keyword>
<dbReference type="InterPro" id="IPR036265">
    <property type="entry name" value="HIT-like_sf"/>
</dbReference>
<dbReference type="InterPro" id="IPR032576">
    <property type="entry name" value="DUF4921"/>
</dbReference>
<dbReference type="Pfam" id="PF16268">
    <property type="entry name" value="DUF4921"/>
    <property type="match status" value="1"/>
</dbReference>
<evidence type="ECO:0000313" key="3">
    <source>
        <dbReference type="Proteomes" id="UP000199350"/>
    </source>
</evidence>